<dbReference type="PANTHER" id="PTHR33451:SF3">
    <property type="entry name" value="MALATE-2H(+)_NA(+)-LACTATE ANTIPORTER"/>
    <property type="match status" value="1"/>
</dbReference>
<feature type="transmembrane region" description="Helical" evidence="9">
    <location>
        <begin position="237"/>
        <end position="256"/>
    </location>
</feature>
<dbReference type="InterPro" id="IPR052180">
    <property type="entry name" value="NhaC_Na-H+_Antiporter"/>
</dbReference>
<keyword evidence="3" id="KW-0050">Antiport</keyword>
<keyword evidence="7 9" id="KW-0472">Membrane</keyword>
<reference evidence="11 12" key="1">
    <citation type="submission" date="2016-10" db="EMBL/GenBank/DDBJ databases">
        <authorList>
            <person name="de Groot N.N."/>
        </authorList>
    </citation>
    <scope>NUCLEOTIDE SEQUENCE [LARGE SCALE GENOMIC DNA]</scope>
    <source>
        <strain evidence="11 12">CGMCC 1.10449</strain>
    </source>
</reference>
<keyword evidence="5 9" id="KW-0812">Transmembrane</keyword>
<evidence type="ECO:0000256" key="3">
    <source>
        <dbReference type="ARBA" id="ARBA00022449"/>
    </source>
</evidence>
<feature type="transmembrane region" description="Helical" evidence="9">
    <location>
        <begin position="21"/>
        <end position="40"/>
    </location>
</feature>
<dbReference type="GO" id="GO:0015297">
    <property type="term" value="F:antiporter activity"/>
    <property type="evidence" value="ECO:0007669"/>
    <property type="project" value="UniProtKB-KW"/>
</dbReference>
<evidence type="ECO:0000259" key="10">
    <source>
        <dbReference type="Pfam" id="PF03553"/>
    </source>
</evidence>
<dbReference type="InterPro" id="IPR018461">
    <property type="entry name" value="Na/H_Antiport_NhaC-like_C"/>
</dbReference>
<feature type="transmembrane region" description="Helical" evidence="9">
    <location>
        <begin position="206"/>
        <end position="225"/>
    </location>
</feature>
<dbReference type="PANTHER" id="PTHR33451">
    <property type="entry name" value="MALATE-2H(+)/NA(+)-LACTATE ANTIPORTER"/>
    <property type="match status" value="1"/>
</dbReference>
<dbReference type="GO" id="GO:0005886">
    <property type="term" value="C:plasma membrane"/>
    <property type="evidence" value="ECO:0007669"/>
    <property type="project" value="UniProtKB-SubCell"/>
</dbReference>
<feature type="transmembrane region" description="Helical" evidence="9">
    <location>
        <begin position="300"/>
        <end position="322"/>
    </location>
</feature>
<gene>
    <name evidence="11" type="ORF">SAMN05216231_0795</name>
</gene>
<evidence type="ECO:0000256" key="9">
    <source>
        <dbReference type="SAM" id="Phobius"/>
    </source>
</evidence>
<evidence type="ECO:0000256" key="2">
    <source>
        <dbReference type="ARBA" id="ARBA00022448"/>
    </source>
</evidence>
<evidence type="ECO:0000313" key="11">
    <source>
        <dbReference type="EMBL" id="SDQ17448.1"/>
    </source>
</evidence>
<feature type="transmembrane region" description="Helical" evidence="9">
    <location>
        <begin position="268"/>
        <end position="288"/>
    </location>
</feature>
<feature type="transmembrane region" description="Helical" evidence="9">
    <location>
        <begin position="76"/>
        <end position="98"/>
    </location>
</feature>
<feature type="transmembrane region" description="Helical" evidence="9">
    <location>
        <begin position="118"/>
        <end position="146"/>
    </location>
</feature>
<proteinExistence type="inferred from homology"/>
<evidence type="ECO:0000256" key="1">
    <source>
        <dbReference type="ARBA" id="ARBA00004651"/>
    </source>
</evidence>
<evidence type="ECO:0000256" key="6">
    <source>
        <dbReference type="ARBA" id="ARBA00022989"/>
    </source>
</evidence>
<comment type="similarity">
    <text evidence="8">Belongs to the NhaC Na(+)/H(+) (TC 2.A.35) antiporter family.</text>
</comment>
<accession>A0A1H0YQT4</accession>
<protein>
    <submittedName>
        <fullName evidence="11">Transporter, NhaC family</fullName>
    </submittedName>
</protein>
<evidence type="ECO:0000256" key="5">
    <source>
        <dbReference type="ARBA" id="ARBA00022692"/>
    </source>
</evidence>
<feature type="transmembrane region" description="Helical" evidence="9">
    <location>
        <begin position="350"/>
        <end position="373"/>
    </location>
</feature>
<feature type="transmembrane region" description="Helical" evidence="9">
    <location>
        <begin position="439"/>
        <end position="460"/>
    </location>
</feature>
<feature type="transmembrane region" description="Helical" evidence="9">
    <location>
        <begin position="394"/>
        <end position="419"/>
    </location>
</feature>
<keyword evidence="2" id="KW-0813">Transport</keyword>
<feature type="transmembrane region" description="Helical" evidence="9">
    <location>
        <begin position="153"/>
        <end position="174"/>
    </location>
</feature>
<keyword evidence="12" id="KW-1185">Reference proteome</keyword>
<dbReference type="Proteomes" id="UP000199444">
    <property type="component" value="Unassembled WGS sequence"/>
</dbReference>
<feature type="domain" description="Na+/H+ antiporter NhaC-like C-terminal" evidence="10">
    <location>
        <begin position="22"/>
        <end position="222"/>
    </location>
</feature>
<dbReference type="EMBL" id="FNKD01000001">
    <property type="protein sequence ID" value="SDQ17448.1"/>
    <property type="molecule type" value="Genomic_DNA"/>
</dbReference>
<dbReference type="STRING" id="553311.SAMN05216231_0795"/>
<comment type="subcellular location">
    <subcellularLocation>
        <location evidence="1">Cell membrane</location>
        <topology evidence="1">Multi-pass membrane protein</topology>
    </subcellularLocation>
</comment>
<sequence length="490" mass="52670">MSRDKQDVTNRKLEFYGGVPILLVPFGVMFIGILWLGFTGAALPEAFWPMILLALLVGLMLAKNKKVYIDSLIQGITSRMLAIMLLAWFLAGIMAKLLQSTGLVEGLVWSLLEIGLSVAWFPLIAFLITALISMATGTAVGSLIAASPILFPVGYALGGDPLLIIGAIIGGAYVGDNLAPISDTTIVSAYSQGTDIDRVVKSRLRYAIAAGSITIGLYIIFALFSNSSGSVQPPEDISPLGLVMLLVPALLLFLMIKGRDLVEGLLYSNAFGLILGLVTGLIGFKNILSINREEFTAGGIILDGIFGMVGVAVFTIFLMALIGTLQRGGFLDWLIEKAEIVATTPQRAEVVIVFATLILNALTTAGTPSMVMLGDFVRRLGHKFRIQPWRRGNLLDAGSTSIIGFLPYSVGLLIPFAFVGGTVDLAVYPNFNPVGVVPYVFYCIAMVIVIVYAAFSGWGLEFMSEDEYQAESIDIYGHEQNDNDFNKAAK</sequence>
<dbReference type="Pfam" id="PF03553">
    <property type="entry name" value="Na_H_antiporter"/>
    <property type="match status" value="2"/>
</dbReference>
<feature type="domain" description="Na+/H+ antiporter NhaC-like C-terminal" evidence="10">
    <location>
        <begin position="244"/>
        <end position="458"/>
    </location>
</feature>
<evidence type="ECO:0000256" key="8">
    <source>
        <dbReference type="ARBA" id="ARBA00038435"/>
    </source>
</evidence>
<keyword evidence="6 9" id="KW-1133">Transmembrane helix</keyword>
<organism evidence="11 12">
    <name type="scientific">Virgibacillus salinus</name>
    <dbReference type="NCBI Taxonomy" id="553311"/>
    <lineage>
        <taxon>Bacteria</taxon>
        <taxon>Bacillati</taxon>
        <taxon>Bacillota</taxon>
        <taxon>Bacilli</taxon>
        <taxon>Bacillales</taxon>
        <taxon>Bacillaceae</taxon>
        <taxon>Virgibacillus</taxon>
    </lineage>
</organism>
<keyword evidence="4" id="KW-1003">Cell membrane</keyword>
<name>A0A1H0YQT4_9BACI</name>
<evidence type="ECO:0000256" key="7">
    <source>
        <dbReference type="ARBA" id="ARBA00023136"/>
    </source>
</evidence>
<feature type="transmembrane region" description="Helical" evidence="9">
    <location>
        <begin position="46"/>
        <end position="64"/>
    </location>
</feature>
<dbReference type="RefSeq" id="WP_092491645.1">
    <property type="nucleotide sequence ID" value="NZ_FNKD01000001.1"/>
</dbReference>
<evidence type="ECO:0000256" key="4">
    <source>
        <dbReference type="ARBA" id="ARBA00022475"/>
    </source>
</evidence>
<dbReference type="AlphaFoldDB" id="A0A1H0YQT4"/>
<evidence type="ECO:0000313" key="12">
    <source>
        <dbReference type="Proteomes" id="UP000199444"/>
    </source>
</evidence>